<dbReference type="RefSeq" id="WP_379496196.1">
    <property type="nucleotide sequence ID" value="NZ_JBHSAO010000006.1"/>
</dbReference>
<comment type="caution">
    <text evidence="3">The sequence shown here is derived from an EMBL/GenBank/DDBJ whole genome shotgun (WGS) entry which is preliminary data.</text>
</comment>
<feature type="zinc finger region" description="dksA C4-type" evidence="1">
    <location>
        <begin position="91"/>
        <end position="115"/>
    </location>
</feature>
<name>A0ABV8GXS8_9BACI</name>
<dbReference type="PANTHER" id="PTHR33823">
    <property type="entry name" value="RNA POLYMERASE-BINDING TRANSCRIPTION FACTOR DKSA-RELATED"/>
    <property type="match status" value="1"/>
</dbReference>
<evidence type="ECO:0000313" key="3">
    <source>
        <dbReference type="EMBL" id="MFC4023691.1"/>
    </source>
</evidence>
<dbReference type="InterPro" id="IPR037187">
    <property type="entry name" value="DnaK_N"/>
</dbReference>
<evidence type="ECO:0000256" key="2">
    <source>
        <dbReference type="SAM" id="MobiDB-lite"/>
    </source>
</evidence>
<dbReference type="Gene3D" id="1.20.120.910">
    <property type="entry name" value="DksA, coiled-coil domain"/>
    <property type="match status" value="1"/>
</dbReference>
<accession>A0ABV8GXS8</accession>
<feature type="compositionally biased region" description="Polar residues" evidence="2">
    <location>
        <begin position="28"/>
        <end position="39"/>
    </location>
</feature>
<organism evidence="3 4">
    <name type="scientific">Oceanobacillus longus</name>
    <dbReference type="NCBI Taxonomy" id="930120"/>
    <lineage>
        <taxon>Bacteria</taxon>
        <taxon>Bacillati</taxon>
        <taxon>Bacillota</taxon>
        <taxon>Bacilli</taxon>
        <taxon>Bacillales</taxon>
        <taxon>Bacillaceae</taxon>
        <taxon>Oceanobacillus</taxon>
    </lineage>
</organism>
<dbReference type="SUPFAM" id="SSF109635">
    <property type="entry name" value="DnaK suppressor protein DksA, alpha-hairpin domain"/>
    <property type="match status" value="1"/>
</dbReference>
<dbReference type="EMBL" id="JBHSAO010000006">
    <property type="protein sequence ID" value="MFC4023691.1"/>
    <property type="molecule type" value="Genomic_DNA"/>
</dbReference>
<dbReference type="PANTHER" id="PTHR33823:SF4">
    <property type="entry name" value="GENERAL STRESS PROTEIN 16O"/>
    <property type="match status" value="1"/>
</dbReference>
<evidence type="ECO:0000256" key="1">
    <source>
        <dbReference type="PROSITE-ProRule" id="PRU00510"/>
    </source>
</evidence>
<keyword evidence="4" id="KW-1185">Reference proteome</keyword>
<evidence type="ECO:0000313" key="4">
    <source>
        <dbReference type="Proteomes" id="UP001595772"/>
    </source>
</evidence>
<feature type="region of interest" description="Disordered" evidence="2">
    <location>
        <begin position="21"/>
        <end position="62"/>
    </location>
</feature>
<reference evidence="4" key="1">
    <citation type="journal article" date="2019" name="Int. J. Syst. Evol. Microbiol.">
        <title>The Global Catalogue of Microorganisms (GCM) 10K type strain sequencing project: providing services to taxonomists for standard genome sequencing and annotation.</title>
        <authorList>
            <consortium name="The Broad Institute Genomics Platform"/>
            <consortium name="The Broad Institute Genome Sequencing Center for Infectious Disease"/>
            <person name="Wu L."/>
            <person name="Ma J."/>
        </authorList>
    </citation>
    <scope>NUCLEOTIDE SEQUENCE [LARGE SCALE GENOMIC DNA]</scope>
    <source>
        <strain evidence="4">IBRC-M 10703</strain>
    </source>
</reference>
<protein>
    <recommendedName>
        <fullName evidence="5">DksA C4-type domain-containing protein</fullName>
    </recommendedName>
</protein>
<sequence>MNQLSNEKLAYFKEKLLQMKNETEQEIHSNSNQSPNESIQELADYDNHPADMGTEQFEQQRDAGLDLMRQDRLKEIEDALDRIENGSYGLSEKSGKPIPEERLEVMPIARNLVEEEN</sequence>
<evidence type="ECO:0008006" key="5">
    <source>
        <dbReference type="Google" id="ProtNLM"/>
    </source>
</evidence>
<gene>
    <name evidence="3" type="ORF">ACFOUV_07795</name>
</gene>
<dbReference type="Proteomes" id="UP001595772">
    <property type="component" value="Unassembled WGS sequence"/>
</dbReference>
<dbReference type="PROSITE" id="PS51128">
    <property type="entry name" value="ZF_DKSA_2"/>
    <property type="match status" value="1"/>
</dbReference>
<proteinExistence type="predicted"/>